<evidence type="ECO:0000313" key="1">
    <source>
        <dbReference type="EMBL" id="GIX97524.1"/>
    </source>
</evidence>
<protein>
    <submittedName>
        <fullName evidence="1">Uncharacterized protein</fullName>
    </submittedName>
</protein>
<reference evidence="1 2" key="1">
    <citation type="submission" date="2021-06" db="EMBL/GenBank/DDBJ databases">
        <title>Caerostris darwini draft genome.</title>
        <authorList>
            <person name="Kono N."/>
            <person name="Arakawa K."/>
        </authorList>
    </citation>
    <scope>NUCLEOTIDE SEQUENCE [LARGE SCALE GENOMIC DNA]</scope>
</reference>
<comment type="caution">
    <text evidence="1">The sequence shown here is derived from an EMBL/GenBank/DDBJ whole genome shotgun (WGS) entry which is preliminary data.</text>
</comment>
<name>A0AAV4PKC5_9ARAC</name>
<dbReference type="Proteomes" id="UP001054837">
    <property type="component" value="Unassembled WGS sequence"/>
</dbReference>
<evidence type="ECO:0000313" key="2">
    <source>
        <dbReference type="Proteomes" id="UP001054837"/>
    </source>
</evidence>
<dbReference type="EMBL" id="BPLQ01003044">
    <property type="protein sequence ID" value="GIX97524.1"/>
    <property type="molecule type" value="Genomic_DNA"/>
</dbReference>
<dbReference type="AlphaFoldDB" id="A0AAV4PKC5"/>
<sequence length="136" mass="15167">MLHADKMEKDLPEIPKSSSAMHNVTYSLHHWHNMSVTPELDIKGENPTTQIISYYEKTTKEEIDILRTITPSPKYPGPYTKVKRLNFYRSALHLPVSAVSTASEGSTSTSMVKGVKAFSEAPNASEKRVKLLGHAL</sequence>
<accession>A0AAV4PKC5</accession>
<proteinExistence type="predicted"/>
<keyword evidence="2" id="KW-1185">Reference proteome</keyword>
<gene>
    <name evidence="1" type="ORF">CDAR_517541</name>
</gene>
<organism evidence="1 2">
    <name type="scientific">Caerostris darwini</name>
    <dbReference type="NCBI Taxonomy" id="1538125"/>
    <lineage>
        <taxon>Eukaryota</taxon>
        <taxon>Metazoa</taxon>
        <taxon>Ecdysozoa</taxon>
        <taxon>Arthropoda</taxon>
        <taxon>Chelicerata</taxon>
        <taxon>Arachnida</taxon>
        <taxon>Araneae</taxon>
        <taxon>Araneomorphae</taxon>
        <taxon>Entelegynae</taxon>
        <taxon>Araneoidea</taxon>
        <taxon>Araneidae</taxon>
        <taxon>Caerostris</taxon>
    </lineage>
</organism>